<dbReference type="EMBL" id="BAABFT010000003">
    <property type="protein sequence ID" value="GAA4317726.1"/>
    <property type="molecule type" value="Genomic_DNA"/>
</dbReference>
<evidence type="ECO:0000259" key="4">
    <source>
        <dbReference type="PROSITE" id="PS01124"/>
    </source>
</evidence>
<evidence type="ECO:0000256" key="1">
    <source>
        <dbReference type="ARBA" id="ARBA00023015"/>
    </source>
</evidence>
<keyword evidence="2" id="KW-0238">DNA-binding</keyword>
<dbReference type="PANTHER" id="PTHR43280:SF2">
    <property type="entry name" value="HTH-TYPE TRANSCRIPTIONAL REGULATOR EXSA"/>
    <property type="match status" value="1"/>
</dbReference>
<reference evidence="6" key="1">
    <citation type="journal article" date="2019" name="Int. J. Syst. Evol. Microbiol.">
        <title>The Global Catalogue of Microorganisms (GCM) 10K type strain sequencing project: providing services to taxonomists for standard genome sequencing and annotation.</title>
        <authorList>
            <consortium name="The Broad Institute Genomics Platform"/>
            <consortium name="The Broad Institute Genome Sequencing Center for Infectious Disease"/>
            <person name="Wu L."/>
            <person name="Ma J."/>
        </authorList>
    </citation>
    <scope>NUCLEOTIDE SEQUENCE [LARGE SCALE GENOMIC DNA]</scope>
    <source>
        <strain evidence="6">JCM 17705</strain>
    </source>
</reference>
<proteinExistence type="predicted"/>
<accession>A0ABP8G5B3</accession>
<dbReference type="SMART" id="SM00342">
    <property type="entry name" value="HTH_ARAC"/>
    <property type="match status" value="1"/>
</dbReference>
<dbReference type="Pfam" id="PF12833">
    <property type="entry name" value="HTH_18"/>
    <property type="match status" value="1"/>
</dbReference>
<dbReference type="PROSITE" id="PS01124">
    <property type="entry name" value="HTH_ARAC_FAMILY_2"/>
    <property type="match status" value="1"/>
</dbReference>
<dbReference type="PRINTS" id="PR00032">
    <property type="entry name" value="HTHARAC"/>
</dbReference>
<dbReference type="Proteomes" id="UP001500582">
    <property type="component" value="Unassembled WGS sequence"/>
</dbReference>
<evidence type="ECO:0000256" key="3">
    <source>
        <dbReference type="ARBA" id="ARBA00023163"/>
    </source>
</evidence>
<dbReference type="InterPro" id="IPR020449">
    <property type="entry name" value="Tscrpt_reg_AraC-type_HTH"/>
</dbReference>
<keyword evidence="6" id="KW-1185">Reference proteome</keyword>
<name>A0ABP8G5B3_9SPHI</name>
<evidence type="ECO:0000313" key="5">
    <source>
        <dbReference type="EMBL" id="GAA4317726.1"/>
    </source>
</evidence>
<evidence type="ECO:0000256" key="2">
    <source>
        <dbReference type="ARBA" id="ARBA00023125"/>
    </source>
</evidence>
<dbReference type="InterPro" id="IPR009057">
    <property type="entry name" value="Homeodomain-like_sf"/>
</dbReference>
<dbReference type="SUPFAM" id="SSF46689">
    <property type="entry name" value="Homeodomain-like"/>
    <property type="match status" value="1"/>
</dbReference>
<dbReference type="InterPro" id="IPR037923">
    <property type="entry name" value="HTH-like"/>
</dbReference>
<feature type="domain" description="HTH araC/xylS-type" evidence="4">
    <location>
        <begin position="184"/>
        <end position="282"/>
    </location>
</feature>
<gene>
    <name evidence="5" type="ORF">GCM10023149_15410</name>
</gene>
<keyword evidence="3" id="KW-0804">Transcription</keyword>
<keyword evidence="1" id="KW-0805">Transcription regulation</keyword>
<dbReference type="SUPFAM" id="SSF51215">
    <property type="entry name" value="Regulatory protein AraC"/>
    <property type="match status" value="1"/>
</dbReference>
<dbReference type="InterPro" id="IPR018060">
    <property type="entry name" value="HTH_AraC"/>
</dbReference>
<comment type="caution">
    <text evidence="5">The sequence shown here is derived from an EMBL/GenBank/DDBJ whole genome shotgun (WGS) entry which is preliminary data.</text>
</comment>
<organism evidence="5 6">
    <name type="scientific">Mucilaginibacter gynuensis</name>
    <dbReference type="NCBI Taxonomy" id="1302236"/>
    <lineage>
        <taxon>Bacteria</taxon>
        <taxon>Pseudomonadati</taxon>
        <taxon>Bacteroidota</taxon>
        <taxon>Sphingobacteriia</taxon>
        <taxon>Sphingobacteriales</taxon>
        <taxon>Sphingobacteriaceae</taxon>
        <taxon>Mucilaginibacter</taxon>
    </lineage>
</organism>
<dbReference type="RefSeq" id="WP_345210445.1">
    <property type="nucleotide sequence ID" value="NZ_BAABFT010000003.1"/>
</dbReference>
<protein>
    <submittedName>
        <fullName evidence="5">AraC family transcriptional regulator</fullName>
    </submittedName>
</protein>
<sequence>MQKRSKHIPENTLPAGTREGIYIARTSFNGLPNTKEVERSHRDNGHLFILQEQGTTHIEIDFQIHHIEASSIIYINPSQIHRLIAFENATTSSWIITNENLHPEYINILDSLTPVNALTLTAETLSIISETASLCIKLAERKHEKLFDAILKESCNTLVALVISQYLAQAKTTDSFSRFEVITKAFKLALEHHFTTVKSPTAYAKQLNISTPYLNECVKNTTGHSVSYQIQQRVVLEAKRLLFHSNRSVKEIAVELGYDDYSYFTRLFVKTTGMTPLSFRSKNFD</sequence>
<dbReference type="Gene3D" id="1.10.10.60">
    <property type="entry name" value="Homeodomain-like"/>
    <property type="match status" value="1"/>
</dbReference>
<evidence type="ECO:0000313" key="6">
    <source>
        <dbReference type="Proteomes" id="UP001500582"/>
    </source>
</evidence>
<dbReference type="PANTHER" id="PTHR43280">
    <property type="entry name" value="ARAC-FAMILY TRANSCRIPTIONAL REGULATOR"/>
    <property type="match status" value="1"/>
</dbReference>